<evidence type="ECO:0000313" key="4">
    <source>
        <dbReference type="EMBL" id="TPX76696.1"/>
    </source>
</evidence>
<reference evidence="4 5" key="1">
    <citation type="journal article" date="2019" name="Sci. Rep.">
        <title>Comparative genomics of chytrid fungi reveal insights into the obligate biotrophic and pathogenic lifestyle of Synchytrium endobioticum.</title>
        <authorList>
            <person name="van de Vossenberg B.T.L.H."/>
            <person name="Warris S."/>
            <person name="Nguyen H.D.T."/>
            <person name="van Gent-Pelzer M.P.E."/>
            <person name="Joly D.L."/>
            <person name="van de Geest H.C."/>
            <person name="Bonants P.J.M."/>
            <person name="Smith D.S."/>
            <person name="Levesque C.A."/>
            <person name="van der Lee T.A.J."/>
        </authorList>
    </citation>
    <scope>NUCLEOTIDE SEQUENCE [LARGE SCALE GENOMIC DNA]</scope>
    <source>
        <strain evidence="4 5">CBS 675.73</strain>
    </source>
</reference>
<organism evidence="4 5">
    <name type="scientific">Chytriomyces confervae</name>
    <dbReference type="NCBI Taxonomy" id="246404"/>
    <lineage>
        <taxon>Eukaryota</taxon>
        <taxon>Fungi</taxon>
        <taxon>Fungi incertae sedis</taxon>
        <taxon>Chytridiomycota</taxon>
        <taxon>Chytridiomycota incertae sedis</taxon>
        <taxon>Chytridiomycetes</taxon>
        <taxon>Chytridiales</taxon>
        <taxon>Chytriomycetaceae</taxon>
        <taxon>Chytriomyces</taxon>
    </lineage>
</organism>
<name>A0A507FN11_9FUNG</name>
<dbReference type="SUPFAM" id="SSF52507">
    <property type="entry name" value="Homo-oligomeric flavin-containing Cys decarboxylases, HFCD"/>
    <property type="match status" value="1"/>
</dbReference>
<dbReference type="STRING" id="246404.A0A507FN11"/>
<dbReference type="AlphaFoldDB" id="A0A507FN11"/>
<comment type="caution">
    <text evidence="4">The sequence shown here is derived from an EMBL/GenBank/DDBJ whole genome shotgun (WGS) entry which is preliminary data.</text>
</comment>
<keyword evidence="5" id="KW-1185">Reference proteome</keyword>
<comment type="similarity">
    <text evidence="2">Belongs to the HFCD (homooligomeric flavin containing Cys decarboxylase) superfamily.</text>
</comment>
<evidence type="ECO:0000313" key="5">
    <source>
        <dbReference type="Proteomes" id="UP000320333"/>
    </source>
</evidence>
<dbReference type="GO" id="GO:0015937">
    <property type="term" value="P:coenzyme A biosynthetic process"/>
    <property type="evidence" value="ECO:0007669"/>
    <property type="project" value="UniProtKB-KW"/>
</dbReference>
<sequence length="307" mass="34472">MSRNILIGCTGSVASIKIVPLVKLLQSASPVVVIKVVATAHALHFFDRNELSQMGIEVLTEEDEWKAWSKKTDPVLHVDLRNWADLMVVAPLDANTLGKLANGLCDNLLTCILRAWDVSKPVLLAPAMNTHMYNHPLTAIHLDTVTKILGYKIIAPISKLLACGDIGIGAMAEVTDISERVVKELEARQAASLTALSLQGIEHLITQKQERTHDCTHLNHDFHNEAAQFNPAKNRDRLFGKLRPFELAQQNSRPTRPKQSDKVLEIRVYNDKLPEEILEDMKERRFRRMNELEHNSKSLEGVIAHIL</sequence>
<dbReference type="Proteomes" id="UP000320333">
    <property type="component" value="Unassembled WGS sequence"/>
</dbReference>
<dbReference type="GO" id="GO:0010181">
    <property type="term" value="F:FMN binding"/>
    <property type="evidence" value="ECO:0007669"/>
    <property type="project" value="TreeGrafter"/>
</dbReference>
<feature type="domain" description="Flavoprotein" evidence="3">
    <location>
        <begin position="4"/>
        <end position="184"/>
    </location>
</feature>
<dbReference type="PANTHER" id="PTHR14359">
    <property type="entry name" value="HOMO-OLIGOMERIC FLAVIN CONTAINING CYS DECARBOXYLASE FAMILY"/>
    <property type="match status" value="1"/>
</dbReference>
<proteinExistence type="inferred from homology"/>
<dbReference type="InterPro" id="IPR003382">
    <property type="entry name" value="Flavoprotein"/>
</dbReference>
<dbReference type="PANTHER" id="PTHR14359:SF6">
    <property type="entry name" value="PHOSPHOPANTOTHENOYLCYSTEINE DECARBOXYLASE"/>
    <property type="match status" value="1"/>
</dbReference>
<protein>
    <recommendedName>
        <fullName evidence="3">Flavoprotein domain-containing protein</fullName>
    </recommendedName>
</protein>
<dbReference type="OrthoDB" id="1532798at2759"/>
<accession>A0A507FN11</accession>
<gene>
    <name evidence="4" type="ORF">CcCBS67573_g02052</name>
</gene>
<dbReference type="GO" id="GO:0071513">
    <property type="term" value="C:phosphopantothenoylcysteine decarboxylase complex"/>
    <property type="evidence" value="ECO:0007669"/>
    <property type="project" value="TreeGrafter"/>
</dbReference>
<keyword evidence="1" id="KW-0173">Coenzyme A biosynthesis</keyword>
<evidence type="ECO:0000256" key="1">
    <source>
        <dbReference type="ARBA" id="ARBA00022993"/>
    </source>
</evidence>
<dbReference type="Pfam" id="PF02441">
    <property type="entry name" value="Flavoprotein"/>
    <property type="match status" value="1"/>
</dbReference>
<dbReference type="Gene3D" id="3.40.50.1950">
    <property type="entry name" value="Flavin prenyltransferase-like"/>
    <property type="match status" value="1"/>
</dbReference>
<dbReference type="InterPro" id="IPR036551">
    <property type="entry name" value="Flavin_trans-like"/>
</dbReference>
<dbReference type="GO" id="GO:0004633">
    <property type="term" value="F:phosphopantothenoylcysteine decarboxylase activity"/>
    <property type="evidence" value="ECO:0007669"/>
    <property type="project" value="TreeGrafter"/>
</dbReference>
<evidence type="ECO:0000256" key="2">
    <source>
        <dbReference type="ARBA" id="ARBA00038350"/>
    </source>
</evidence>
<evidence type="ECO:0000259" key="3">
    <source>
        <dbReference type="Pfam" id="PF02441"/>
    </source>
</evidence>
<dbReference type="EMBL" id="QEAP01000039">
    <property type="protein sequence ID" value="TPX76696.1"/>
    <property type="molecule type" value="Genomic_DNA"/>
</dbReference>